<dbReference type="EMBL" id="JAPWDQ010000015">
    <property type="protein sequence ID" value="KAJ5469314.1"/>
    <property type="molecule type" value="Genomic_DNA"/>
</dbReference>
<name>A0A9X0BJC3_9EURO</name>
<evidence type="ECO:0000313" key="2">
    <source>
        <dbReference type="Proteomes" id="UP001148312"/>
    </source>
</evidence>
<dbReference type="RefSeq" id="XP_056785904.1">
    <property type="nucleotide sequence ID" value="XM_056938527.1"/>
</dbReference>
<gene>
    <name evidence="1" type="ORF">N7539_008932</name>
</gene>
<sequence>MRSAPGGVRLERQGVLEVWGIEYADAAVQYMSAPIFSYNACPSGGCDADRPAVPRSDLMGCCQIAPPAWRNASDLLRRAKTRREREENKMPAALRNPTFRRHLIRTRAVSPAHIQRHAPDDSVLADLILIHTVWKTRNLLSAGGLLPRFEASQRPLSSDENSCAYDYEAAPQAATYNFVQILYGHYALIAVTASAMCNVHQLHTHALGQLGNDASDEAGAS</sequence>
<reference evidence="1" key="2">
    <citation type="journal article" date="2023" name="IMA Fungus">
        <title>Comparative genomic study of the Penicillium genus elucidates a diverse pangenome and 15 lateral gene transfer events.</title>
        <authorList>
            <person name="Petersen C."/>
            <person name="Sorensen T."/>
            <person name="Nielsen M.R."/>
            <person name="Sondergaard T.E."/>
            <person name="Sorensen J.L."/>
            <person name="Fitzpatrick D.A."/>
            <person name="Frisvad J.C."/>
            <person name="Nielsen K.L."/>
        </authorList>
    </citation>
    <scope>NUCLEOTIDE SEQUENCE</scope>
    <source>
        <strain evidence="1">IBT 30728</strain>
    </source>
</reference>
<accession>A0A9X0BJC3</accession>
<dbReference type="Proteomes" id="UP001148312">
    <property type="component" value="Unassembled WGS sequence"/>
</dbReference>
<dbReference type="AlphaFoldDB" id="A0A9X0BJC3"/>
<comment type="caution">
    <text evidence="1">The sequence shown here is derived from an EMBL/GenBank/DDBJ whole genome shotgun (WGS) entry which is preliminary data.</text>
</comment>
<dbReference type="GeneID" id="81628777"/>
<proteinExistence type="predicted"/>
<evidence type="ECO:0000313" key="1">
    <source>
        <dbReference type="EMBL" id="KAJ5469314.1"/>
    </source>
</evidence>
<organism evidence="1 2">
    <name type="scientific">Penicillium diatomitis</name>
    <dbReference type="NCBI Taxonomy" id="2819901"/>
    <lineage>
        <taxon>Eukaryota</taxon>
        <taxon>Fungi</taxon>
        <taxon>Dikarya</taxon>
        <taxon>Ascomycota</taxon>
        <taxon>Pezizomycotina</taxon>
        <taxon>Eurotiomycetes</taxon>
        <taxon>Eurotiomycetidae</taxon>
        <taxon>Eurotiales</taxon>
        <taxon>Aspergillaceae</taxon>
        <taxon>Penicillium</taxon>
    </lineage>
</organism>
<reference evidence="1" key="1">
    <citation type="submission" date="2022-12" db="EMBL/GenBank/DDBJ databases">
        <authorList>
            <person name="Petersen C."/>
        </authorList>
    </citation>
    <scope>NUCLEOTIDE SEQUENCE</scope>
    <source>
        <strain evidence="1">IBT 30728</strain>
    </source>
</reference>
<keyword evidence="2" id="KW-1185">Reference proteome</keyword>
<protein>
    <submittedName>
        <fullName evidence="1">Uncharacterized protein</fullName>
    </submittedName>
</protein>